<dbReference type="Pfam" id="PF00254">
    <property type="entry name" value="FKBP_C"/>
    <property type="match status" value="1"/>
</dbReference>
<dbReference type="GO" id="GO:0003755">
    <property type="term" value="F:peptidyl-prolyl cis-trans isomerase activity"/>
    <property type="evidence" value="ECO:0007669"/>
    <property type="project" value="UniProtKB-UniRule"/>
</dbReference>
<comment type="subcellular location">
    <subcellularLocation>
        <location evidence="11">Cytoplasm</location>
    </subcellularLocation>
    <text evidence="11">About half TF is bound to the ribosome near the polypeptide exit tunnel while the other half is free in the cytoplasm.</text>
</comment>
<evidence type="ECO:0000256" key="6">
    <source>
        <dbReference type="ARBA" id="ARBA00023110"/>
    </source>
</evidence>
<gene>
    <name evidence="11" type="primary">tig</name>
    <name evidence="15" type="ORF">EY643_09535</name>
</gene>
<keyword evidence="9 11" id="KW-0131">Cell cycle</keyword>
<dbReference type="PIRSF" id="PIRSF003095">
    <property type="entry name" value="Trigger_factor"/>
    <property type="match status" value="1"/>
</dbReference>
<dbReference type="Gene3D" id="3.10.50.40">
    <property type="match status" value="1"/>
</dbReference>
<evidence type="ECO:0000259" key="14">
    <source>
        <dbReference type="PROSITE" id="PS50059"/>
    </source>
</evidence>
<dbReference type="Pfam" id="PF05697">
    <property type="entry name" value="Trigger_N"/>
    <property type="match status" value="1"/>
</dbReference>
<dbReference type="GO" id="GO:0051301">
    <property type="term" value="P:cell division"/>
    <property type="evidence" value="ECO:0007669"/>
    <property type="project" value="UniProtKB-KW"/>
</dbReference>
<dbReference type="AlphaFoldDB" id="A0A5P9NJI4"/>
<evidence type="ECO:0000256" key="1">
    <source>
        <dbReference type="ARBA" id="ARBA00000971"/>
    </source>
</evidence>
<comment type="similarity">
    <text evidence="2 11 13">Belongs to the FKBP-type PPIase family. Tig subfamily.</text>
</comment>
<evidence type="ECO:0000313" key="15">
    <source>
        <dbReference type="EMBL" id="QFU75882.1"/>
    </source>
</evidence>
<evidence type="ECO:0000256" key="2">
    <source>
        <dbReference type="ARBA" id="ARBA00005464"/>
    </source>
</evidence>
<dbReference type="NCBIfam" id="TIGR00115">
    <property type="entry name" value="tig"/>
    <property type="match status" value="1"/>
</dbReference>
<keyword evidence="7 11" id="KW-0143">Chaperone</keyword>
<evidence type="ECO:0000256" key="10">
    <source>
        <dbReference type="ARBA" id="ARBA00029986"/>
    </source>
</evidence>
<dbReference type="OrthoDB" id="9767721at2"/>
<dbReference type="Gene3D" id="3.30.70.1050">
    <property type="entry name" value="Trigger factor ribosome-binding domain"/>
    <property type="match status" value="1"/>
</dbReference>
<proteinExistence type="inferred from homology"/>
<dbReference type="InterPro" id="IPR037041">
    <property type="entry name" value="Trigger_fac_C_sf"/>
</dbReference>
<dbReference type="FunFam" id="3.10.50.40:FF:000001">
    <property type="entry name" value="Trigger factor"/>
    <property type="match status" value="1"/>
</dbReference>
<dbReference type="PANTHER" id="PTHR30560:SF3">
    <property type="entry name" value="TRIGGER FACTOR-LIKE PROTEIN TIG, CHLOROPLASTIC"/>
    <property type="match status" value="1"/>
</dbReference>
<dbReference type="GO" id="GO:0043335">
    <property type="term" value="P:protein unfolding"/>
    <property type="evidence" value="ECO:0007669"/>
    <property type="project" value="TreeGrafter"/>
</dbReference>
<dbReference type="GO" id="GO:0051083">
    <property type="term" value="P:'de novo' cotranslational protein folding"/>
    <property type="evidence" value="ECO:0007669"/>
    <property type="project" value="TreeGrafter"/>
</dbReference>
<evidence type="ECO:0000313" key="16">
    <source>
        <dbReference type="Proteomes" id="UP000326287"/>
    </source>
</evidence>
<keyword evidence="8 11" id="KW-0413">Isomerase</keyword>
<evidence type="ECO:0000256" key="4">
    <source>
        <dbReference type="ARBA" id="ARBA00016902"/>
    </source>
</evidence>
<dbReference type="GO" id="GO:0005737">
    <property type="term" value="C:cytoplasm"/>
    <property type="evidence" value="ECO:0007669"/>
    <property type="project" value="UniProtKB-SubCell"/>
</dbReference>
<dbReference type="SUPFAM" id="SSF54534">
    <property type="entry name" value="FKBP-like"/>
    <property type="match status" value="1"/>
</dbReference>
<accession>A0A5P9NJI4</accession>
<dbReference type="InterPro" id="IPR008880">
    <property type="entry name" value="Trigger_fac_C"/>
</dbReference>
<evidence type="ECO:0000256" key="7">
    <source>
        <dbReference type="ARBA" id="ARBA00023186"/>
    </source>
</evidence>
<organism evidence="15 16">
    <name type="scientific">Halioglobus maricola</name>
    <dbReference type="NCBI Taxonomy" id="2601894"/>
    <lineage>
        <taxon>Bacteria</taxon>
        <taxon>Pseudomonadati</taxon>
        <taxon>Pseudomonadota</taxon>
        <taxon>Gammaproteobacteria</taxon>
        <taxon>Cellvibrionales</taxon>
        <taxon>Halieaceae</taxon>
        <taxon>Halioglobus</taxon>
    </lineage>
</organism>
<evidence type="ECO:0000256" key="3">
    <source>
        <dbReference type="ARBA" id="ARBA00013194"/>
    </source>
</evidence>
<dbReference type="InterPro" id="IPR027304">
    <property type="entry name" value="Trigger_fact/SurA_dom_sf"/>
</dbReference>
<dbReference type="GO" id="GO:0044183">
    <property type="term" value="F:protein folding chaperone"/>
    <property type="evidence" value="ECO:0007669"/>
    <property type="project" value="TreeGrafter"/>
</dbReference>
<dbReference type="PANTHER" id="PTHR30560">
    <property type="entry name" value="TRIGGER FACTOR CHAPERONE AND PEPTIDYL-PROLYL CIS/TRANS ISOMERASE"/>
    <property type="match status" value="1"/>
</dbReference>
<keyword evidence="5 11" id="KW-0132">Cell division</keyword>
<comment type="catalytic activity">
    <reaction evidence="1 11 12">
        <text>[protein]-peptidylproline (omega=180) = [protein]-peptidylproline (omega=0)</text>
        <dbReference type="Rhea" id="RHEA:16237"/>
        <dbReference type="Rhea" id="RHEA-COMP:10747"/>
        <dbReference type="Rhea" id="RHEA-COMP:10748"/>
        <dbReference type="ChEBI" id="CHEBI:83833"/>
        <dbReference type="ChEBI" id="CHEBI:83834"/>
        <dbReference type="EC" id="5.2.1.8"/>
    </reaction>
</comment>
<dbReference type="EMBL" id="CP036422">
    <property type="protein sequence ID" value="QFU75882.1"/>
    <property type="molecule type" value="Genomic_DNA"/>
</dbReference>
<dbReference type="GO" id="GO:0015031">
    <property type="term" value="P:protein transport"/>
    <property type="evidence" value="ECO:0007669"/>
    <property type="project" value="UniProtKB-UniRule"/>
</dbReference>
<dbReference type="InterPro" id="IPR008881">
    <property type="entry name" value="Trigger_fac_ribosome-bd_bac"/>
</dbReference>
<evidence type="ECO:0000256" key="8">
    <source>
        <dbReference type="ARBA" id="ARBA00023235"/>
    </source>
</evidence>
<evidence type="ECO:0000256" key="12">
    <source>
        <dbReference type="PROSITE-ProRule" id="PRU00277"/>
    </source>
</evidence>
<comment type="function">
    <text evidence="11">Involved in protein export. Acts as a chaperone by maintaining the newly synthesized protein in an open conformation. Functions as a peptidyl-prolyl cis-trans isomerase.</text>
</comment>
<evidence type="ECO:0000256" key="5">
    <source>
        <dbReference type="ARBA" id="ARBA00022618"/>
    </source>
</evidence>
<dbReference type="GO" id="GO:0043022">
    <property type="term" value="F:ribosome binding"/>
    <property type="evidence" value="ECO:0007669"/>
    <property type="project" value="TreeGrafter"/>
</dbReference>
<sequence length="443" mass="49197">MQVSIETTSGLERRLTVGVPADRVDAEVVTRLKKAAKNVRLPGFRPGKVPMKVMQQRFGEGVRQEVLGEVMSQSFQEAVVQEKLRPAGQPSIEAKSLDAGKDLEYIATFEVFPDVEVVEFDGFDVERPVAEVKDEDVENIIEVFRKQQGSWEDVERAAALEDKVVIDFVGTKDGEEFEGGSAEGSELELGSGRMIPGFEDGVVGMSAGDEKTLELTFPEDYHSEELKGAAVEFKVTVKSVQEMTPAALDEELFAKYGVEEGGEEQFRKEVGENMARELKNAVESKVKQQVMDAVIDAHDALEIPQSLIAQEVDVLRNQMLQQFGGAGGQDLDLKSLLPDDMFTENAEKRVKLGLLLSELINKFELKADGDKVRSTIEEMASTYQEPEEVINWYYSNQEQLATVESKVLEDQVVEKLLESAKIVDKECSYQDAIAPAKQDEEEA</sequence>
<evidence type="ECO:0000256" key="11">
    <source>
        <dbReference type="HAMAP-Rule" id="MF_00303"/>
    </source>
</evidence>
<feature type="domain" description="PPIase FKBP-type" evidence="14">
    <location>
        <begin position="161"/>
        <end position="256"/>
    </location>
</feature>
<dbReference type="PROSITE" id="PS50059">
    <property type="entry name" value="FKBP_PPIASE"/>
    <property type="match status" value="1"/>
</dbReference>
<dbReference type="SUPFAM" id="SSF109998">
    <property type="entry name" value="Triger factor/SurA peptide-binding domain-like"/>
    <property type="match status" value="1"/>
</dbReference>
<dbReference type="InterPro" id="IPR001179">
    <property type="entry name" value="PPIase_FKBP_dom"/>
</dbReference>
<comment type="domain">
    <text evidence="11">Consists of 3 domains; the N-terminus binds the ribosome, the middle domain has PPIase activity, while the C-terminus has intrinsic chaperone activity on its own.</text>
</comment>
<evidence type="ECO:0000256" key="13">
    <source>
        <dbReference type="RuleBase" id="RU003914"/>
    </source>
</evidence>
<keyword evidence="11" id="KW-0963">Cytoplasm</keyword>
<keyword evidence="16" id="KW-1185">Reference proteome</keyword>
<protein>
    <recommendedName>
        <fullName evidence="4 11">Trigger factor</fullName>
        <shortName evidence="11">TF</shortName>
        <ecNumber evidence="3 11">5.2.1.8</ecNumber>
    </recommendedName>
    <alternativeName>
        <fullName evidence="10 11">PPIase</fullName>
    </alternativeName>
</protein>
<dbReference type="Gene3D" id="1.10.3120.10">
    <property type="entry name" value="Trigger factor, C-terminal domain"/>
    <property type="match status" value="1"/>
</dbReference>
<dbReference type="EC" id="5.2.1.8" evidence="3 11"/>
<dbReference type="KEGG" id="halc:EY643_09535"/>
<dbReference type="InterPro" id="IPR005215">
    <property type="entry name" value="Trig_fac"/>
</dbReference>
<dbReference type="RefSeq" id="WP_152661988.1">
    <property type="nucleotide sequence ID" value="NZ_CP036422.1"/>
</dbReference>
<dbReference type="Proteomes" id="UP000326287">
    <property type="component" value="Chromosome"/>
</dbReference>
<dbReference type="InterPro" id="IPR036611">
    <property type="entry name" value="Trigger_fac_ribosome-bd_sf"/>
</dbReference>
<name>A0A5P9NJI4_9GAMM</name>
<dbReference type="HAMAP" id="MF_00303">
    <property type="entry name" value="Trigger_factor_Tig"/>
    <property type="match status" value="1"/>
</dbReference>
<dbReference type="Pfam" id="PF05698">
    <property type="entry name" value="Trigger_C"/>
    <property type="match status" value="1"/>
</dbReference>
<dbReference type="SUPFAM" id="SSF102735">
    <property type="entry name" value="Trigger factor ribosome-binding domain"/>
    <property type="match status" value="1"/>
</dbReference>
<dbReference type="InterPro" id="IPR046357">
    <property type="entry name" value="PPIase_dom_sf"/>
</dbReference>
<evidence type="ECO:0000256" key="9">
    <source>
        <dbReference type="ARBA" id="ARBA00023306"/>
    </source>
</evidence>
<keyword evidence="6 11" id="KW-0697">Rotamase</keyword>
<reference evidence="15 16" key="1">
    <citation type="submission" date="2019-02" db="EMBL/GenBank/DDBJ databases">
        <authorList>
            <person name="Li S.-H."/>
        </authorList>
    </citation>
    <scope>NUCLEOTIDE SEQUENCE [LARGE SCALE GENOMIC DNA]</scope>
    <source>
        <strain evidence="15 16">IMCC14385</strain>
    </source>
</reference>